<dbReference type="AlphaFoldDB" id="A0A544T6S5"/>
<accession>A0A544T6S5</accession>
<dbReference type="InterPro" id="IPR021214">
    <property type="entry name" value="DUF2568"/>
</dbReference>
<name>A0A544T6S5_9BACI</name>
<keyword evidence="1" id="KW-0472">Membrane</keyword>
<comment type="caution">
    <text evidence="2">The sequence shown here is derived from an EMBL/GenBank/DDBJ whole genome shotgun (WGS) entry which is preliminary data.</text>
</comment>
<feature type="transmembrane region" description="Helical" evidence="1">
    <location>
        <begin position="47"/>
        <end position="71"/>
    </location>
</feature>
<sequence length="98" mass="10974">MELCALAAFSFWGFHMNRGRFINSLLGLDTPLLVAIFWGTFIAPKAYIPLSIPLRIILQSIIFALAIAALYFSDKSKLAIIFGVFVLIGMILMYTIEE</sequence>
<gene>
    <name evidence="2" type="ORF">FG382_11555</name>
</gene>
<dbReference type="Proteomes" id="UP000317316">
    <property type="component" value="Unassembled WGS sequence"/>
</dbReference>
<evidence type="ECO:0000313" key="2">
    <source>
        <dbReference type="EMBL" id="TQR13155.1"/>
    </source>
</evidence>
<dbReference type="RefSeq" id="WP_142539036.1">
    <property type="nucleotide sequence ID" value="NZ_BMIE01000004.1"/>
</dbReference>
<keyword evidence="3" id="KW-1185">Reference proteome</keyword>
<feature type="transmembrane region" description="Helical" evidence="1">
    <location>
        <begin position="21"/>
        <end position="41"/>
    </location>
</feature>
<proteinExistence type="predicted"/>
<evidence type="ECO:0000256" key="1">
    <source>
        <dbReference type="SAM" id="Phobius"/>
    </source>
</evidence>
<organism evidence="2 3">
    <name type="scientific">Psychrobacillus lasiicapitis</name>
    <dbReference type="NCBI Taxonomy" id="1636719"/>
    <lineage>
        <taxon>Bacteria</taxon>
        <taxon>Bacillati</taxon>
        <taxon>Bacillota</taxon>
        <taxon>Bacilli</taxon>
        <taxon>Bacillales</taxon>
        <taxon>Bacillaceae</taxon>
        <taxon>Psychrobacillus</taxon>
    </lineage>
</organism>
<dbReference type="OrthoDB" id="4557830at2"/>
<protein>
    <submittedName>
        <fullName evidence="2">DUF2568 domain-containing protein</fullName>
    </submittedName>
</protein>
<keyword evidence="1" id="KW-1133">Transmembrane helix</keyword>
<evidence type="ECO:0000313" key="3">
    <source>
        <dbReference type="Proteomes" id="UP000317316"/>
    </source>
</evidence>
<dbReference type="Pfam" id="PF10823">
    <property type="entry name" value="DUF2568"/>
    <property type="match status" value="1"/>
</dbReference>
<reference evidence="2 3" key="1">
    <citation type="submission" date="2019-05" db="EMBL/GenBank/DDBJ databases">
        <title>Psychrobacillus vulpis sp. nov., a new species isolated from feces of a red fox that inhabits in The Tablas de Daimiel Natural Park, Albacete, Spain.</title>
        <authorList>
            <person name="Rodriguez M."/>
            <person name="Reina J.C."/>
            <person name="Bejar V."/>
            <person name="Llamas I."/>
        </authorList>
    </citation>
    <scope>NUCLEOTIDE SEQUENCE [LARGE SCALE GENOMIC DNA]</scope>
    <source>
        <strain evidence="2 3">NEAU-3TGS17</strain>
    </source>
</reference>
<keyword evidence="1" id="KW-0812">Transmembrane</keyword>
<dbReference type="EMBL" id="VDGH01000006">
    <property type="protein sequence ID" value="TQR13155.1"/>
    <property type="molecule type" value="Genomic_DNA"/>
</dbReference>
<feature type="transmembrane region" description="Helical" evidence="1">
    <location>
        <begin position="78"/>
        <end position="96"/>
    </location>
</feature>